<evidence type="ECO:0000256" key="1">
    <source>
        <dbReference type="SAM" id="MobiDB-lite"/>
    </source>
</evidence>
<evidence type="ECO:0000313" key="2">
    <source>
        <dbReference type="EMBL" id="MBN1573991.1"/>
    </source>
</evidence>
<evidence type="ECO:0000313" key="3">
    <source>
        <dbReference type="Proteomes" id="UP000809273"/>
    </source>
</evidence>
<dbReference type="EMBL" id="JAFGIX010000061">
    <property type="protein sequence ID" value="MBN1573991.1"/>
    <property type="molecule type" value="Genomic_DNA"/>
</dbReference>
<dbReference type="AlphaFoldDB" id="A0A9D8PNI8"/>
<gene>
    <name evidence="2" type="ORF">JW984_12415</name>
</gene>
<name>A0A9D8PNI8_9DELT</name>
<reference evidence="2" key="1">
    <citation type="journal article" date="2021" name="Environ. Microbiol.">
        <title>Genomic characterization of three novel Desulfobacterota classes expand the metabolic and phylogenetic diversity of the phylum.</title>
        <authorList>
            <person name="Murphy C.L."/>
            <person name="Biggerstaff J."/>
            <person name="Eichhorn A."/>
            <person name="Ewing E."/>
            <person name="Shahan R."/>
            <person name="Soriano D."/>
            <person name="Stewart S."/>
            <person name="VanMol K."/>
            <person name="Walker R."/>
            <person name="Walters P."/>
            <person name="Elshahed M.S."/>
            <person name="Youssef N.H."/>
        </authorList>
    </citation>
    <scope>NUCLEOTIDE SEQUENCE</scope>
    <source>
        <strain evidence="2">Zod_Metabat.24</strain>
    </source>
</reference>
<proteinExistence type="predicted"/>
<comment type="caution">
    <text evidence="2">The sequence shown here is derived from an EMBL/GenBank/DDBJ whole genome shotgun (WGS) entry which is preliminary data.</text>
</comment>
<protein>
    <submittedName>
        <fullName evidence="2">Uncharacterized protein</fullName>
    </submittedName>
</protein>
<reference evidence="2" key="2">
    <citation type="submission" date="2021-01" db="EMBL/GenBank/DDBJ databases">
        <authorList>
            <person name="Hahn C.R."/>
            <person name="Youssef N.H."/>
            <person name="Elshahed M."/>
        </authorList>
    </citation>
    <scope>NUCLEOTIDE SEQUENCE</scope>
    <source>
        <strain evidence="2">Zod_Metabat.24</strain>
    </source>
</reference>
<organism evidence="2 3">
    <name type="scientific">Candidatus Zymogenus saltonus</name>
    <dbReference type="NCBI Taxonomy" id="2844893"/>
    <lineage>
        <taxon>Bacteria</taxon>
        <taxon>Deltaproteobacteria</taxon>
        <taxon>Candidatus Zymogenia</taxon>
        <taxon>Candidatus Zymogeniales</taxon>
        <taxon>Candidatus Zymogenaceae</taxon>
        <taxon>Candidatus Zymogenus</taxon>
    </lineage>
</organism>
<dbReference type="Proteomes" id="UP000809273">
    <property type="component" value="Unassembled WGS sequence"/>
</dbReference>
<sequence>MAWPRIKTVKHAHGAPSNSSTTAVADLYLPPFHDYRNLSYTLAVDEHLI</sequence>
<feature type="region of interest" description="Disordered" evidence="1">
    <location>
        <begin position="1"/>
        <end position="21"/>
    </location>
</feature>
<accession>A0A9D8PNI8</accession>